<feature type="region of interest" description="Disordered" evidence="1">
    <location>
        <begin position="1"/>
        <end position="57"/>
    </location>
</feature>
<name>A0A0J8QTI6_COCIT</name>
<evidence type="ECO:0000313" key="3">
    <source>
        <dbReference type="Proteomes" id="UP000054559"/>
    </source>
</evidence>
<reference evidence="3" key="1">
    <citation type="journal article" date="2010" name="Genome Res.">
        <title>Population genomic sequencing of Coccidioides fungi reveals recent hybridization and transposon control.</title>
        <authorList>
            <person name="Neafsey D.E."/>
            <person name="Barker B.M."/>
            <person name="Sharpton T.J."/>
            <person name="Stajich J.E."/>
            <person name="Park D.J."/>
            <person name="Whiston E."/>
            <person name="Hung C.-Y."/>
            <person name="McMahan C."/>
            <person name="White J."/>
            <person name="Sykes S."/>
            <person name="Heiman D."/>
            <person name="Young S."/>
            <person name="Zeng Q."/>
            <person name="Abouelleil A."/>
            <person name="Aftuck L."/>
            <person name="Bessette D."/>
            <person name="Brown A."/>
            <person name="FitzGerald M."/>
            <person name="Lui A."/>
            <person name="Macdonald J.P."/>
            <person name="Priest M."/>
            <person name="Orbach M.J."/>
            <person name="Galgiani J.N."/>
            <person name="Kirkland T.N."/>
            <person name="Cole G.T."/>
            <person name="Birren B.W."/>
            <person name="Henn M.R."/>
            <person name="Taylor J.W."/>
            <person name="Rounsley S.D."/>
        </authorList>
    </citation>
    <scope>NUCLEOTIDE SEQUENCE [LARGE SCALE GENOMIC DNA]</scope>
    <source>
        <strain evidence="3">RMSCC 3703</strain>
    </source>
</reference>
<proteinExistence type="predicted"/>
<evidence type="ECO:0000313" key="2">
    <source>
        <dbReference type="EMBL" id="KMU75771.1"/>
    </source>
</evidence>
<gene>
    <name evidence="2" type="ORF">CISG_05168</name>
</gene>
<feature type="compositionally biased region" description="Basic residues" evidence="1">
    <location>
        <begin position="41"/>
        <end position="57"/>
    </location>
</feature>
<sequence>MWGKSAIVARDPDVIRSNPRGKQFRRHPADLMPIRPTSNRGFRRRRSMLRFSSKRKA</sequence>
<accession>A0A0J8QTI6</accession>
<organism evidence="2 3">
    <name type="scientific">Coccidioides immitis RMSCC 3703</name>
    <dbReference type="NCBI Taxonomy" id="454286"/>
    <lineage>
        <taxon>Eukaryota</taxon>
        <taxon>Fungi</taxon>
        <taxon>Dikarya</taxon>
        <taxon>Ascomycota</taxon>
        <taxon>Pezizomycotina</taxon>
        <taxon>Eurotiomycetes</taxon>
        <taxon>Eurotiomycetidae</taxon>
        <taxon>Onygenales</taxon>
        <taxon>Onygenaceae</taxon>
        <taxon>Coccidioides</taxon>
    </lineage>
</organism>
<protein>
    <submittedName>
        <fullName evidence="2">Uncharacterized protein</fullName>
    </submittedName>
</protein>
<evidence type="ECO:0000256" key="1">
    <source>
        <dbReference type="SAM" id="MobiDB-lite"/>
    </source>
</evidence>
<dbReference type="Proteomes" id="UP000054559">
    <property type="component" value="Unassembled WGS sequence"/>
</dbReference>
<dbReference type="AlphaFoldDB" id="A0A0J8QTI6"/>
<dbReference type="EMBL" id="DS268143">
    <property type="protein sequence ID" value="KMU75771.1"/>
    <property type="molecule type" value="Genomic_DNA"/>
</dbReference>